<evidence type="ECO:0000256" key="4">
    <source>
        <dbReference type="ARBA" id="ARBA00023136"/>
    </source>
</evidence>
<dbReference type="InterPro" id="IPR000276">
    <property type="entry name" value="GPCR_Rhodpsn"/>
</dbReference>
<keyword evidence="4 5" id="KW-0472">Membrane</keyword>
<organism evidence="7 8">
    <name type="scientific">Steinernema hermaphroditum</name>
    <dbReference type="NCBI Taxonomy" id="289476"/>
    <lineage>
        <taxon>Eukaryota</taxon>
        <taxon>Metazoa</taxon>
        <taxon>Ecdysozoa</taxon>
        <taxon>Nematoda</taxon>
        <taxon>Chromadorea</taxon>
        <taxon>Rhabditida</taxon>
        <taxon>Tylenchina</taxon>
        <taxon>Panagrolaimomorpha</taxon>
        <taxon>Strongyloidoidea</taxon>
        <taxon>Steinernematidae</taxon>
        <taxon>Steinernema</taxon>
    </lineage>
</organism>
<comment type="subcellular location">
    <subcellularLocation>
        <location evidence="1">Membrane</location>
    </subcellularLocation>
</comment>
<dbReference type="GO" id="GO:0008528">
    <property type="term" value="F:G protein-coupled peptide receptor activity"/>
    <property type="evidence" value="ECO:0007669"/>
    <property type="project" value="InterPro"/>
</dbReference>
<dbReference type="InterPro" id="IPR053219">
    <property type="entry name" value="GPCR_Dmsr-1"/>
</dbReference>
<dbReference type="PRINTS" id="PR00237">
    <property type="entry name" value="GPCRRHODOPSN"/>
</dbReference>
<keyword evidence="8" id="KW-1185">Reference proteome</keyword>
<dbReference type="GO" id="GO:0005886">
    <property type="term" value="C:plasma membrane"/>
    <property type="evidence" value="ECO:0007669"/>
    <property type="project" value="TreeGrafter"/>
</dbReference>
<dbReference type="Pfam" id="PF10324">
    <property type="entry name" value="7TM_GPCR_Srw"/>
    <property type="match status" value="1"/>
</dbReference>
<dbReference type="PROSITE" id="PS50262">
    <property type="entry name" value="G_PROTEIN_RECEP_F1_2"/>
    <property type="match status" value="1"/>
</dbReference>
<name>A0AA39LUV6_9BILA</name>
<dbReference type="PANTHER" id="PTHR46273:SF16">
    <property type="entry name" value="G-PROTEIN COUPLED RECEPTORS FAMILY 1 PROFILE DOMAIN-CONTAINING PROTEIN"/>
    <property type="match status" value="1"/>
</dbReference>
<gene>
    <name evidence="7" type="ORF">QR680_005433</name>
</gene>
<dbReference type="SUPFAM" id="SSF81321">
    <property type="entry name" value="Family A G protein-coupled receptor-like"/>
    <property type="match status" value="1"/>
</dbReference>
<dbReference type="Gene3D" id="1.20.1070.10">
    <property type="entry name" value="Rhodopsin 7-helix transmembrane proteins"/>
    <property type="match status" value="1"/>
</dbReference>
<evidence type="ECO:0000256" key="5">
    <source>
        <dbReference type="SAM" id="Phobius"/>
    </source>
</evidence>
<keyword evidence="3 5" id="KW-1133">Transmembrane helix</keyword>
<comment type="caution">
    <text evidence="7">The sequence shown here is derived from an EMBL/GenBank/DDBJ whole genome shotgun (WGS) entry which is preliminary data.</text>
</comment>
<dbReference type="Proteomes" id="UP001175271">
    <property type="component" value="Unassembled WGS sequence"/>
</dbReference>
<sequence>MRMNTGECEFGSIPLPNATWLISVIADFHGSYGSVHPYIALVLCVVGTLMNTVTVIVLTRPSMVSPVNVLLCAVALCDIFVMVSYLVFVLHFLIAAANRCEPSDYSFAWAIFTMIHAHVSVIFHAASIWLTVSLAQIRVLTISRATSGPSVAITSKFTALLGVATCVVMALVNTPNFLTFRVVELPSAMLLSCLLPADADYADPSAFSPNVTERLVYMVQSMDEDCIKLKMAFWSNGMLFKVVPCFLLTISIVALLKLIADVSHRRKSLAQVMKKKKMPKDHTTPMLVAVLSIFLVAEMPQGIMLVLTAVYSSDTFQKKIYVPLGDFMDLLSLLNSAVNFIIYCAMSRKFRSVFLQLFFSWLPSRFLREFHEMTPGFDYQDISQHKPSRITDLTRTEQLALASSTHRPSATSAILTTSRDDLCYQRMYGGNLLTVGSPVRKLPSVERKISEEAPPMLVVPAPSAVPQMESGAEKRRISFNFASRLNRRNTASVAESPPPTPLKEPGAVDRLRKLFKKREHVLLVPDSSPQRRIGLMQMETGMIY</sequence>
<evidence type="ECO:0000259" key="6">
    <source>
        <dbReference type="PROSITE" id="PS50262"/>
    </source>
</evidence>
<protein>
    <recommendedName>
        <fullName evidence="6">G-protein coupled receptors family 1 profile domain-containing protein</fullName>
    </recommendedName>
</protein>
<evidence type="ECO:0000256" key="3">
    <source>
        <dbReference type="ARBA" id="ARBA00022989"/>
    </source>
</evidence>
<dbReference type="EMBL" id="JAUCMV010000003">
    <property type="protein sequence ID" value="KAK0411016.1"/>
    <property type="molecule type" value="Genomic_DNA"/>
</dbReference>
<dbReference type="CDD" id="cd14978">
    <property type="entry name" value="7tmA_FMRFamide_R-like"/>
    <property type="match status" value="1"/>
</dbReference>
<feature type="transmembrane region" description="Helical" evidence="5">
    <location>
        <begin position="153"/>
        <end position="172"/>
    </location>
</feature>
<reference evidence="7" key="1">
    <citation type="submission" date="2023-06" db="EMBL/GenBank/DDBJ databases">
        <title>Genomic analysis of the entomopathogenic nematode Steinernema hermaphroditum.</title>
        <authorList>
            <person name="Schwarz E.M."/>
            <person name="Heppert J.K."/>
            <person name="Baniya A."/>
            <person name="Schwartz H.T."/>
            <person name="Tan C.-H."/>
            <person name="Antoshechkin I."/>
            <person name="Sternberg P.W."/>
            <person name="Goodrich-Blair H."/>
            <person name="Dillman A.R."/>
        </authorList>
    </citation>
    <scope>NUCLEOTIDE SEQUENCE</scope>
    <source>
        <strain evidence="7">PS9179</strain>
        <tissue evidence="7">Whole animal</tissue>
    </source>
</reference>
<feature type="transmembrane region" description="Helical" evidence="5">
    <location>
        <begin position="327"/>
        <end position="346"/>
    </location>
</feature>
<feature type="transmembrane region" description="Helical" evidence="5">
    <location>
        <begin position="107"/>
        <end position="132"/>
    </location>
</feature>
<accession>A0AA39LUV6</accession>
<feature type="transmembrane region" description="Helical" evidence="5">
    <location>
        <begin position="238"/>
        <end position="262"/>
    </location>
</feature>
<evidence type="ECO:0000313" key="7">
    <source>
        <dbReference type="EMBL" id="KAK0411016.1"/>
    </source>
</evidence>
<feature type="transmembrane region" description="Helical" evidence="5">
    <location>
        <begin position="283"/>
        <end position="307"/>
    </location>
</feature>
<dbReference type="InterPro" id="IPR019427">
    <property type="entry name" value="7TM_GPCR_serpentine_rcpt_Srw"/>
</dbReference>
<dbReference type="AlphaFoldDB" id="A0AA39LUV6"/>
<evidence type="ECO:0000313" key="8">
    <source>
        <dbReference type="Proteomes" id="UP001175271"/>
    </source>
</evidence>
<evidence type="ECO:0000256" key="2">
    <source>
        <dbReference type="ARBA" id="ARBA00022692"/>
    </source>
</evidence>
<feature type="transmembrane region" description="Helical" evidence="5">
    <location>
        <begin position="70"/>
        <end position="95"/>
    </location>
</feature>
<evidence type="ECO:0000256" key="1">
    <source>
        <dbReference type="ARBA" id="ARBA00004370"/>
    </source>
</evidence>
<proteinExistence type="predicted"/>
<dbReference type="InterPro" id="IPR017452">
    <property type="entry name" value="GPCR_Rhodpsn_7TM"/>
</dbReference>
<feature type="transmembrane region" description="Helical" evidence="5">
    <location>
        <begin position="38"/>
        <end position="58"/>
    </location>
</feature>
<keyword evidence="2 5" id="KW-0812">Transmembrane</keyword>
<feature type="domain" description="G-protein coupled receptors family 1 profile" evidence="6">
    <location>
        <begin position="50"/>
        <end position="343"/>
    </location>
</feature>
<dbReference type="PANTHER" id="PTHR46273">
    <property type="entry name" value="MYOSUPPRESSIN RECEPTOR 1, ISOFORM B-RELATED"/>
    <property type="match status" value="1"/>
</dbReference>